<evidence type="ECO:0000313" key="3">
    <source>
        <dbReference type="Proteomes" id="UP000277204"/>
    </source>
</evidence>
<sequence length="77" mass="8697">MEVVKRKSWTNPDSPQNALVWPSKVGPPSLSKCSHMVTRIHLCQGSSIHCLLVAGVLFTKMRGREANVRRFNRIPNQ</sequence>
<proteinExistence type="predicted"/>
<evidence type="ECO:0000313" key="2">
    <source>
        <dbReference type="EMBL" id="VDO50857.1"/>
    </source>
</evidence>
<reference evidence="2 3" key="1">
    <citation type="submission" date="2018-11" db="EMBL/GenBank/DDBJ databases">
        <authorList>
            <consortium name="Pathogen Informatics"/>
        </authorList>
    </citation>
    <scope>NUCLEOTIDE SEQUENCE [LARGE SCALE GENOMIC DNA]</scope>
    <source>
        <strain evidence="2 3">Zambia</strain>
    </source>
</reference>
<keyword evidence="3" id="KW-1185">Reference proteome</keyword>
<evidence type="ECO:0000256" key="1">
    <source>
        <dbReference type="SAM" id="MobiDB-lite"/>
    </source>
</evidence>
<accession>A0A3P7WUX5</accession>
<protein>
    <submittedName>
        <fullName evidence="2">Uncharacterized protein</fullName>
    </submittedName>
</protein>
<gene>
    <name evidence="2" type="ORF">SMRZ_LOCUS1301</name>
</gene>
<dbReference type="EMBL" id="UZAI01000280">
    <property type="protein sequence ID" value="VDO50857.1"/>
    <property type="molecule type" value="Genomic_DNA"/>
</dbReference>
<dbReference type="Proteomes" id="UP000277204">
    <property type="component" value="Unassembled WGS sequence"/>
</dbReference>
<organism evidence="2 3">
    <name type="scientific">Schistosoma margrebowiei</name>
    <dbReference type="NCBI Taxonomy" id="48269"/>
    <lineage>
        <taxon>Eukaryota</taxon>
        <taxon>Metazoa</taxon>
        <taxon>Spiralia</taxon>
        <taxon>Lophotrochozoa</taxon>
        <taxon>Platyhelminthes</taxon>
        <taxon>Trematoda</taxon>
        <taxon>Digenea</taxon>
        <taxon>Strigeidida</taxon>
        <taxon>Schistosomatoidea</taxon>
        <taxon>Schistosomatidae</taxon>
        <taxon>Schistosoma</taxon>
    </lineage>
</organism>
<dbReference type="AlphaFoldDB" id="A0A3P7WUX5"/>
<feature type="region of interest" description="Disordered" evidence="1">
    <location>
        <begin position="1"/>
        <end position="20"/>
    </location>
</feature>
<name>A0A3P7WUX5_9TREM</name>